<dbReference type="Proteomes" id="UP001259587">
    <property type="component" value="Unassembled WGS sequence"/>
</dbReference>
<evidence type="ECO:0000313" key="2">
    <source>
        <dbReference type="Proteomes" id="UP001259587"/>
    </source>
</evidence>
<protein>
    <submittedName>
        <fullName evidence="1">Uncharacterized protein</fullName>
    </submittedName>
</protein>
<organism evidence="1 2">
    <name type="scientific">Pseudomonas hunanensis</name>
    <dbReference type="NCBI Taxonomy" id="1247546"/>
    <lineage>
        <taxon>Bacteria</taxon>
        <taxon>Pseudomonadati</taxon>
        <taxon>Pseudomonadota</taxon>
        <taxon>Gammaproteobacteria</taxon>
        <taxon>Pseudomonadales</taxon>
        <taxon>Pseudomonadaceae</taxon>
        <taxon>Pseudomonas</taxon>
    </lineage>
</organism>
<reference evidence="1" key="1">
    <citation type="submission" date="2023-07" db="EMBL/GenBank/DDBJ databases">
        <title>Sorghum-associated microbial communities from plants grown in Nebraska, USA.</title>
        <authorList>
            <person name="Schachtman D."/>
        </authorList>
    </citation>
    <scope>NUCLEOTIDE SEQUENCE</scope>
    <source>
        <strain evidence="1">BE56</strain>
    </source>
</reference>
<comment type="caution">
    <text evidence="1">The sequence shown here is derived from an EMBL/GenBank/DDBJ whole genome shotgun (WGS) entry which is preliminary data.</text>
</comment>
<dbReference type="EMBL" id="JAVDTH010000007">
    <property type="protein sequence ID" value="MDR6712149.1"/>
    <property type="molecule type" value="Genomic_DNA"/>
</dbReference>
<evidence type="ECO:0000313" key="1">
    <source>
        <dbReference type="EMBL" id="MDR6712149.1"/>
    </source>
</evidence>
<name>A0ACC6K128_9PSED</name>
<accession>A0ACC6K128</accession>
<gene>
    <name evidence="1" type="ORF">J2W83_001744</name>
</gene>
<keyword evidence="2" id="KW-1185">Reference proteome</keyword>
<proteinExistence type="predicted"/>
<sequence length="388" mass="42600">MTLKDLVFAVRQELNSRLGSKLSVGHTYEMLAALMGYGSFASLNSQACIIGCGNGAIDLEEAQRAFGFNYCPGQAAVRHEAIGAHGDAQATAAKLQEIAENFELVAIPHAAFIDLFADGLDDPQAEVLLMLLYYIEIGNAPNLAIPLGMLEQECARKPALHYPLSRIYQAMVDEEADQSDYWLKQRRAGRVLSEVEESFANEAAGYKHVRDRYEYHYSCAIACHNPYALIDAAGDALHRCDLNAAHAHLEQLKESDSPRVVCETASVVIRAKLKEECVYWAAKAAPLGHIQSMRWLVEQAECTPTVDTWTWIHLSKMLGEDVTASNVRAYHEGGLYDGQEYDEDCGGPMSFDGDIGLIVPALAPVDDQSAQREARRLEAVLKAAGHIS</sequence>